<evidence type="ECO:0000256" key="5">
    <source>
        <dbReference type="ARBA" id="ARBA00022475"/>
    </source>
</evidence>
<keyword evidence="17" id="KW-0325">Glycoprotein</keyword>
<evidence type="ECO:0000256" key="1">
    <source>
        <dbReference type="ARBA" id="ARBA00004651"/>
    </source>
</evidence>
<accession>A0AAV4UZA4</accession>
<feature type="transmembrane region" description="Helical" evidence="20">
    <location>
        <begin position="164"/>
        <end position="188"/>
    </location>
</feature>
<comment type="similarity">
    <text evidence="2">Belongs to the Ca(2+):cation antiporter (CaCA) (TC 2.A.19) family. SLC8 subfamily.</text>
</comment>
<dbReference type="GO" id="GO:0007154">
    <property type="term" value="P:cell communication"/>
    <property type="evidence" value="ECO:0007669"/>
    <property type="project" value="InterPro"/>
</dbReference>
<keyword evidence="4" id="KW-0050">Antiport</keyword>
<evidence type="ECO:0000256" key="17">
    <source>
        <dbReference type="ARBA" id="ARBA00023180"/>
    </source>
</evidence>
<keyword evidence="6" id="KW-0109">Calcium transport</keyword>
<keyword evidence="14" id="KW-0915">Sodium</keyword>
<evidence type="ECO:0000256" key="16">
    <source>
        <dbReference type="ARBA" id="ARBA00023136"/>
    </source>
</evidence>
<dbReference type="Pfam" id="PF01699">
    <property type="entry name" value="Na_Ca_ex"/>
    <property type="match status" value="2"/>
</dbReference>
<name>A0AAV4UZA4_9ARAC</name>
<dbReference type="PANTHER" id="PTHR11878">
    <property type="entry name" value="SODIUM/CALCIUM EXCHANGER"/>
    <property type="match status" value="1"/>
</dbReference>
<evidence type="ECO:0000256" key="20">
    <source>
        <dbReference type="SAM" id="Phobius"/>
    </source>
</evidence>
<feature type="transmembrane region" description="Helical" evidence="20">
    <location>
        <begin position="751"/>
        <end position="770"/>
    </location>
</feature>
<evidence type="ECO:0000256" key="18">
    <source>
        <dbReference type="ARBA" id="ARBA00023201"/>
    </source>
</evidence>
<dbReference type="PANTHER" id="PTHR11878:SF76">
    <property type="entry name" value="CALX-BETA DOMAIN-CONTAINING PROTEIN"/>
    <property type="match status" value="1"/>
</dbReference>
<dbReference type="GO" id="GO:0005516">
    <property type="term" value="F:calmodulin binding"/>
    <property type="evidence" value="ECO:0007669"/>
    <property type="project" value="UniProtKB-KW"/>
</dbReference>
<dbReference type="AlphaFoldDB" id="A0AAV4UZA4"/>
<feature type="domain" description="Calx-beta" evidence="21">
    <location>
        <begin position="450"/>
        <end position="549"/>
    </location>
</feature>
<gene>
    <name evidence="22" type="primary">Slc8a2</name>
    <name evidence="22" type="ORF">CDAR_119801</name>
</gene>
<dbReference type="InterPro" id="IPR038081">
    <property type="entry name" value="CalX-like_sf"/>
</dbReference>
<dbReference type="Gene3D" id="1.20.1420.30">
    <property type="entry name" value="NCX, central ion-binding region"/>
    <property type="match status" value="2"/>
</dbReference>
<dbReference type="GO" id="GO:0030424">
    <property type="term" value="C:axon"/>
    <property type="evidence" value="ECO:0007669"/>
    <property type="project" value="TreeGrafter"/>
</dbReference>
<evidence type="ECO:0000256" key="19">
    <source>
        <dbReference type="ARBA" id="ARBA00033667"/>
    </source>
</evidence>
<evidence type="ECO:0000313" key="22">
    <source>
        <dbReference type="EMBL" id="GIY63221.1"/>
    </source>
</evidence>
<feature type="transmembrane region" description="Helical" evidence="20">
    <location>
        <begin position="646"/>
        <end position="667"/>
    </location>
</feature>
<reference evidence="22 23" key="1">
    <citation type="submission" date="2021-06" db="EMBL/GenBank/DDBJ databases">
        <title>Caerostris darwini draft genome.</title>
        <authorList>
            <person name="Kono N."/>
            <person name="Arakawa K."/>
        </authorList>
    </citation>
    <scope>NUCLEOTIDE SEQUENCE [LARGE SCALE GENOMIC DNA]</scope>
</reference>
<dbReference type="GO" id="GO:0042383">
    <property type="term" value="C:sarcolemma"/>
    <property type="evidence" value="ECO:0007669"/>
    <property type="project" value="TreeGrafter"/>
</dbReference>
<keyword evidence="16 20" id="KW-0472">Membrane</keyword>
<keyword evidence="3" id="KW-0813">Transport</keyword>
<evidence type="ECO:0000256" key="3">
    <source>
        <dbReference type="ARBA" id="ARBA00022448"/>
    </source>
</evidence>
<dbReference type="SMART" id="SM00237">
    <property type="entry name" value="Calx_beta"/>
    <property type="match status" value="2"/>
</dbReference>
<dbReference type="Proteomes" id="UP001054837">
    <property type="component" value="Unassembled WGS sequence"/>
</dbReference>
<keyword evidence="12" id="KW-0112">Calmodulin-binding</keyword>
<comment type="caution">
    <text evidence="22">The sequence shown here is derived from an EMBL/GenBank/DDBJ whole genome shotgun (WGS) entry which is preliminary data.</text>
</comment>
<comment type="catalytic activity">
    <reaction evidence="19">
        <text>Ca(2+)(in) + 3 Na(+)(out) = Ca(2+)(out) + 3 Na(+)(in)</text>
        <dbReference type="Rhea" id="RHEA:69955"/>
        <dbReference type="ChEBI" id="CHEBI:29101"/>
        <dbReference type="ChEBI" id="CHEBI:29108"/>
    </reaction>
</comment>
<evidence type="ECO:0000256" key="15">
    <source>
        <dbReference type="ARBA" id="ARBA00023065"/>
    </source>
</evidence>
<keyword evidence="8" id="KW-0479">Metal-binding</keyword>
<feature type="domain" description="Calx-beta" evidence="21">
    <location>
        <begin position="337"/>
        <end position="433"/>
    </location>
</feature>
<keyword evidence="15" id="KW-0406">Ion transport</keyword>
<keyword evidence="11" id="KW-0106">Calcium</keyword>
<evidence type="ECO:0000256" key="4">
    <source>
        <dbReference type="ARBA" id="ARBA00022449"/>
    </source>
</evidence>
<feature type="transmembrane region" description="Helical" evidence="20">
    <location>
        <begin position="790"/>
        <end position="808"/>
    </location>
</feature>
<dbReference type="SUPFAM" id="SSF141072">
    <property type="entry name" value="CalX-like"/>
    <property type="match status" value="2"/>
</dbReference>
<comment type="subcellular location">
    <subcellularLocation>
        <location evidence="1">Cell membrane</location>
        <topology evidence="1">Multi-pass membrane protein</topology>
    </subcellularLocation>
</comment>
<sequence length="819" mass="89350">MENDTVANVTVDTLYNYKCSNGLLLPLINEYTWKPEVRAFLYLMGLLYCFLGVAIIADIFMCSIEKITSKTRKIMLSTSDEAEPEVIEVKVWNDTVANLTLMALGSSAPEILLSIIEIMGNGFEAGDLGPGTIVGSAAFNLLVICGVCIVALPNGETRRIRTFSVFSVTAFFSVFAYIWLLIILIAITPHQVQVWEAVVTFLFFPLLVGISYAADKGIFKVKLLNKPSKQMEVDMVGGSSPAKKEEYFPKGQLSKDTLVKFIREVRKHPALSAEDAACLAAARLVEESEHTRMWYRIGAIRDLSGSKKPKPSLSKKLRKVYSLLGQEGDQVDGKSAAPEEQKDIPVLDFTAATVAVMENAGKVAVKVKRHGKTSGIARCRVETIDGTAVAGEDYVPLKEILTFQDGEVEKELHVEIVDDNQWEPDETFFLKLCILPEDVGNVMFGRVCIMEITILNDDEPGILQFKRRGLLVQESIGTALIPVIRSNGVDGIVTAKWRTIDRTAVAGQDYVGGEGEITFDHGETEKNIEIPIIDDFDAEKDEHFEVELYDPVGGATIGPINRSTVTITNDDDYNSIVSRVAAMTNVNVDSVRLQSETWAEQFRAALTVNGGDIENATTMDYVLHFLTFGWKSIFAIVPPTGLCGGWLTFFVSLVLIGILTAIVGDLASIFGCLVGLKDAVTAITFVALGTSLPDLFASMAAAKQEKYADSAIGNVTGSNSVNVFLGLGLPWMFASIYWASKGQVFKVPAGTLGFSVGIYTALALACIALIVARRYLAPFGSAELGGPRKTALICAAAMICMWFLYIILSSLEAYKYIRV</sequence>
<keyword evidence="13 20" id="KW-1133">Transmembrane helix</keyword>
<dbReference type="InterPro" id="IPR004836">
    <property type="entry name" value="Na_Ca_Ex"/>
</dbReference>
<evidence type="ECO:0000259" key="21">
    <source>
        <dbReference type="SMART" id="SM00237"/>
    </source>
</evidence>
<keyword evidence="7 20" id="KW-0812">Transmembrane</keyword>
<keyword evidence="18" id="KW-0739">Sodium transport</keyword>
<feature type="transmembrane region" description="Helical" evidence="20">
    <location>
        <begin position="128"/>
        <end position="152"/>
    </location>
</feature>
<protein>
    <recommendedName>
        <fullName evidence="21">Calx-beta domain-containing protein</fullName>
    </recommendedName>
</protein>
<proteinExistence type="inferred from homology"/>
<dbReference type="PRINTS" id="PR01259">
    <property type="entry name" value="NACAEXCHNGR"/>
</dbReference>
<evidence type="ECO:0000256" key="14">
    <source>
        <dbReference type="ARBA" id="ARBA00023053"/>
    </source>
</evidence>
<evidence type="ECO:0000313" key="23">
    <source>
        <dbReference type="Proteomes" id="UP001054837"/>
    </source>
</evidence>
<evidence type="ECO:0000256" key="13">
    <source>
        <dbReference type="ARBA" id="ARBA00022989"/>
    </source>
</evidence>
<evidence type="ECO:0000256" key="9">
    <source>
        <dbReference type="ARBA" id="ARBA00022729"/>
    </source>
</evidence>
<feature type="transmembrane region" description="Helical" evidence="20">
    <location>
        <begin position="194"/>
        <end position="214"/>
    </location>
</feature>
<keyword evidence="23" id="KW-1185">Reference proteome</keyword>
<evidence type="ECO:0000256" key="10">
    <source>
        <dbReference type="ARBA" id="ARBA00022737"/>
    </source>
</evidence>
<dbReference type="GO" id="GO:0098794">
    <property type="term" value="C:postsynapse"/>
    <property type="evidence" value="ECO:0007669"/>
    <property type="project" value="TreeGrafter"/>
</dbReference>
<organism evidence="22 23">
    <name type="scientific">Caerostris darwini</name>
    <dbReference type="NCBI Taxonomy" id="1538125"/>
    <lineage>
        <taxon>Eukaryota</taxon>
        <taxon>Metazoa</taxon>
        <taxon>Ecdysozoa</taxon>
        <taxon>Arthropoda</taxon>
        <taxon>Chelicerata</taxon>
        <taxon>Arachnida</taxon>
        <taxon>Araneae</taxon>
        <taxon>Araneomorphae</taxon>
        <taxon>Entelegynae</taxon>
        <taxon>Araneoidea</taxon>
        <taxon>Araneidae</taxon>
        <taxon>Caerostris</taxon>
    </lineage>
</organism>
<dbReference type="GO" id="GO:0005432">
    <property type="term" value="F:calcium:sodium antiporter activity"/>
    <property type="evidence" value="ECO:0007669"/>
    <property type="project" value="InterPro"/>
</dbReference>
<dbReference type="GO" id="GO:0098703">
    <property type="term" value="P:calcium ion import across plasma membrane"/>
    <property type="evidence" value="ECO:0007669"/>
    <property type="project" value="TreeGrafter"/>
</dbReference>
<dbReference type="Pfam" id="PF03160">
    <property type="entry name" value="Calx-beta"/>
    <property type="match status" value="2"/>
</dbReference>
<dbReference type="GO" id="GO:0046872">
    <property type="term" value="F:metal ion binding"/>
    <property type="evidence" value="ECO:0007669"/>
    <property type="project" value="UniProtKB-KW"/>
</dbReference>
<evidence type="ECO:0000256" key="2">
    <source>
        <dbReference type="ARBA" id="ARBA00007489"/>
    </source>
</evidence>
<feature type="transmembrane region" description="Helical" evidence="20">
    <location>
        <begin position="39"/>
        <end position="64"/>
    </location>
</feature>
<dbReference type="Gene3D" id="2.60.40.2030">
    <property type="match status" value="2"/>
</dbReference>
<keyword evidence="10" id="KW-0677">Repeat</keyword>
<keyword evidence="9" id="KW-0732">Signal</keyword>
<feature type="transmembrane region" description="Helical" evidence="20">
    <location>
        <begin position="679"/>
        <end position="701"/>
    </location>
</feature>
<evidence type="ECO:0000256" key="7">
    <source>
        <dbReference type="ARBA" id="ARBA00022692"/>
    </source>
</evidence>
<evidence type="ECO:0000256" key="12">
    <source>
        <dbReference type="ARBA" id="ARBA00022860"/>
    </source>
</evidence>
<dbReference type="InterPro" id="IPR004837">
    <property type="entry name" value="NaCa_Exmemb"/>
</dbReference>
<evidence type="ECO:0000256" key="11">
    <source>
        <dbReference type="ARBA" id="ARBA00022837"/>
    </source>
</evidence>
<feature type="transmembrane region" description="Helical" evidence="20">
    <location>
        <begin position="721"/>
        <end position="739"/>
    </location>
</feature>
<dbReference type="EMBL" id="BPLQ01012168">
    <property type="protein sequence ID" value="GIY63221.1"/>
    <property type="molecule type" value="Genomic_DNA"/>
</dbReference>
<evidence type="ECO:0000256" key="8">
    <source>
        <dbReference type="ARBA" id="ARBA00022723"/>
    </source>
</evidence>
<keyword evidence="5" id="KW-1003">Cell membrane</keyword>
<dbReference type="InterPro" id="IPR003644">
    <property type="entry name" value="Calx_beta"/>
</dbReference>
<evidence type="ECO:0000256" key="6">
    <source>
        <dbReference type="ARBA" id="ARBA00022568"/>
    </source>
</evidence>
<dbReference type="InterPro" id="IPR051171">
    <property type="entry name" value="CaCA"/>
</dbReference>
<dbReference type="InterPro" id="IPR044880">
    <property type="entry name" value="NCX_ion-bd_dom_sf"/>
</dbReference>